<dbReference type="EMBL" id="JADNRY010000012">
    <property type="protein sequence ID" value="KAF9074641.1"/>
    <property type="molecule type" value="Genomic_DNA"/>
</dbReference>
<dbReference type="Proteomes" id="UP000772434">
    <property type="component" value="Unassembled WGS sequence"/>
</dbReference>
<comment type="caution">
    <text evidence="2">The sequence shown here is derived from an EMBL/GenBank/DDBJ whole genome shotgun (WGS) entry which is preliminary data.</text>
</comment>
<evidence type="ECO:0000313" key="2">
    <source>
        <dbReference type="EMBL" id="KAF9074641.1"/>
    </source>
</evidence>
<accession>A0A9P5UCZ3</accession>
<organism evidence="2 3">
    <name type="scientific">Rhodocollybia butyracea</name>
    <dbReference type="NCBI Taxonomy" id="206335"/>
    <lineage>
        <taxon>Eukaryota</taxon>
        <taxon>Fungi</taxon>
        <taxon>Dikarya</taxon>
        <taxon>Basidiomycota</taxon>
        <taxon>Agaricomycotina</taxon>
        <taxon>Agaricomycetes</taxon>
        <taxon>Agaricomycetidae</taxon>
        <taxon>Agaricales</taxon>
        <taxon>Marasmiineae</taxon>
        <taxon>Omphalotaceae</taxon>
        <taxon>Rhodocollybia</taxon>
    </lineage>
</organism>
<feature type="compositionally biased region" description="Low complexity" evidence="1">
    <location>
        <begin position="118"/>
        <end position="130"/>
    </location>
</feature>
<dbReference type="AlphaFoldDB" id="A0A9P5UCZ3"/>
<protein>
    <submittedName>
        <fullName evidence="2">Uncharacterized protein</fullName>
    </submittedName>
</protein>
<reference evidence="2" key="1">
    <citation type="submission" date="2020-11" db="EMBL/GenBank/DDBJ databases">
        <authorList>
            <consortium name="DOE Joint Genome Institute"/>
            <person name="Ahrendt S."/>
            <person name="Riley R."/>
            <person name="Andreopoulos W."/>
            <person name="Labutti K."/>
            <person name="Pangilinan J."/>
            <person name="Ruiz-Duenas F.J."/>
            <person name="Barrasa J.M."/>
            <person name="Sanchez-Garcia M."/>
            <person name="Camarero S."/>
            <person name="Miyauchi S."/>
            <person name="Serrano A."/>
            <person name="Linde D."/>
            <person name="Babiker R."/>
            <person name="Drula E."/>
            <person name="Ayuso-Fernandez I."/>
            <person name="Pacheco R."/>
            <person name="Padilla G."/>
            <person name="Ferreira P."/>
            <person name="Barriuso J."/>
            <person name="Kellner H."/>
            <person name="Castanera R."/>
            <person name="Alfaro M."/>
            <person name="Ramirez L."/>
            <person name="Pisabarro A.G."/>
            <person name="Kuo A."/>
            <person name="Tritt A."/>
            <person name="Lipzen A."/>
            <person name="He G."/>
            <person name="Yan M."/>
            <person name="Ng V."/>
            <person name="Cullen D."/>
            <person name="Martin F."/>
            <person name="Rosso M.-N."/>
            <person name="Henrissat B."/>
            <person name="Hibbett D."/>
            <person name="Martinez A.T."/>
            <person name="Grigoriev I.V."/>
        </authorList>
    </citation>
    <scope>NUCLEOTIDE SEQUENCE</scope>
    <source>
        <strain evidence="2">AH 40177</strain>
    </source>
</reference>
<feature type="region of interest" description="Disordered" evidence="1">
    <location>
        <begin position="198"/>
        <end position="248"/>
    </location>
</feature>
<feature type="compositionally biased region" description="Polar residues" evidence="1">
    <location>
        <begin position="144"/>
        <end position="154"/>
    </location>
</feature>
<evidence type="ECO:0000256" key="1">
    <source>
        <dbReference type="SAM" id="MobiDB-lite"/>
    </source>
</evidence>
<sequence length="344" mass="37514">MLSHSFNLDSDDDDIVEIDSSVWYKAISASSGSGVSSAEPSSSAAGCQVIPENKVAAREVKSPEVPVRSSVNSADIEREVLRLPLPLPDTPHGPRLPVSHIPSRDAQPSGKMRGTRVSSSETSESSSSDESGPDERFTCPTRVTRMTPSVQTPSAVSILNRRSNQPMPRKVSNILSTEFDSDDIFNLTRSMNSKEVQQMLESLRSERGHPTHSKDIDSDDDMEDTTSCSESEHEFPSSTHQRPLSLPPIAKRRKIGHPIRAGPSPPSDSSRVAVADRKEKIMASACILPQVRFGRARRILAPDPSFTMDHPLVAVSMKGDVQFVSRETRLVHPSVVSLVSQTSI</sequence>
<proteinExistence type="predicted"/>
<feature type="compositionally biased region" description="Basic and acidic residues" evidence="1">
    <location>
        <begin position="203"/>
        <end position="216"/>
    </location>
</feature>
<evidence type="ECO:0000313" key="3">
    <source>
        <dbReference type="Proteomes" id="UP000772434"/>
    </source>
</evidence>
<keyword evidence="3" id="KW-1185">Reference proteome</keyword>
<name>A0A9P5UCZ3_9AGAR</name>
<gene>
    <name evidence="2" type="ORF">BDP27DRAFT_143499</name>
</gene>
<feature type="region of interest" description="Disordered" evidence="1">
    <location>
        <begin position="56"/>
        <end position="154"/>
    </location>
</feature>